<name>A0A2T7P5H1_POMCA</name>
<protein>
    <submittedName>
        <fullName evidence="1">Uncharacterized protein</fullName>
    </submittedName>
</protein>
<accession>A0A2T7P5H1</accession>
<dbReference type="Proteomes" id="UP000245119">
    <property type="component" value="Linkage Group LG6"/>
</dbReference>
<gene>
    <name evidence="1" type="ORF">C0Q70_11237</name>
</gene>
<proteinExistence type="predicted"/>
<dbReference type="AlphaFoldDB" id="A0A2T7P5H1"/>
<evidence type="ECO:0000313" key="2">
    <source>
        <dbReference type="Proteomes" id="UP000245119"/>
    </source>
</evidence>
<sequence length="116" mass="12589">MPTCVICTCGARSKRQRGFVHHRGAIANPHGVAVVDSNPPVTSLACCKHHQLTGLQKLQCCTPPLLLLPSTSVGTRCACRSPILAIDCCYFRLAQSRRHVLVMKLTRTPADSPGRE</sequence>
<organism evidence="1 2">
    <name type="scientific">Pomacea canaliculata</name>
    <name type="common">Golden apple snail</name>
    <dbReference type="NCBI Taxonomy" id="400727"/>
    <lineage>
        <taxon>Eukaryota</taxon>
        <taxon>Metazoa</taxon>
        <taxon>Spiralia</taxon>
        <taxon>Lophotrochozoa</taxon>
        <taxon>Mollusca</taxon>
        <taxon>Gastropoda</taxon>
        <taxon>Caenogastropoda</taxon>
        <taxon>Architaenioglossa</taxon>
        <taxon>Ampullarioidea</taxon>
        <taxon>Ampullariidae</taxon>
        <taxon>Pomacea</taxon>
    </lineage>
</organism>
<keyword evidence="2" id="KW-1185">Reference proteome</keyword>
<reference evidence="1 2" key="1">
    <citation type="submission" date="2018-04" db="EMBL/GenBank/DDBJ databases">
        <title>The genome of golden apple snail Pomacea canaliculata provides insight into stress tolerance and invasive adaptation.</title>
        <authorList>
            <person name="Liu C."/>
            <person name="Liu B."/>
            <person name="Ren Y."/>
            <person name="Zhang Y."/>
            <person name="Wang H."/>
            <person name="Li S."/>
            <person name="Jiang F."/>
            <person name="Yin L."/>
            <person name="Zhang G."/>
            <person name="Qian W."/>
            <person name="Fan W."/>
        </authorList>
    </citation>
    <scope>NUCLEOTIDE SEQUENCE [LARGE SCALE GENOMIC DNA]</scope>
    <source>
        <strain evidence="1">SZHN2017</strain>
        <tissue evidence="1">Muscle</tissue>
    </source>
</reference>
<evidence type="ECO:0000313" key="1">
    <source>
        <dbReference type="EMBL" id="PVD28643.1"/>
    </source>
</evidence>
<comment type="caution">
    <text evidence="1">The sequence shown here is derived from an EMBL/GenBank/DDBJ whole genome shotgun (WGS) entry which is preliminary data.</text>
</comment>
<dbReference type="EMBL" id="PZQS01000006">
    <property type="protein sequence ID" value="PVD28643.1"/>
    <property type="molecule type" value="Genomic_DNA"/>
</dbReference>